<keyword evidence="2" id="KW-1185">Reference proteome</keyword>
<evidence type="ECO:0000313" key="1">
    <source>
        <dbReference type="EMBL" id="WYV99092.1"/>
    </source>
</evidence>
<sequence>MSLVFTRKTEPKNNNPRFCVTVSWEHGDADHTSYHTSQFKGWTDEQLLQWVAKFRTMAQQIGNLRSYGNNEGWYGDENWERALGIEVARDCVYDGSGHPAQPSIDKIEYVDFDDVRFTVTGF</sequence>
<protein>
    <submittedName>
        <fullName evidence="1">Uncharacterized protein</fullName>
    </submittedName>
</protein>
<gene>
    <name evidence="1" type="ORF">Amme3_00096</name>
</gene>
<reference evidence="1 2" key="1">
    <citation type="submission" date="2024-03" db="EMBL/GenBank/DDBJ databases">
        <title>Isolation and characterization of a phage collection against Pseudomonas putida.</title>
        <authorList>
            <person name="Brauer A."/>
            <person name="Rosendahl S."/>
            <person name="Kangsep A."/>
            <person name="Rikberg R."/>
            <person name="Lewanczyk A.C."/>
            <person name="Horak R."/>
            <person name="Tamman H."/>
        </authorList>
    </citation>
    <scope>NUCLEOTIDE SEQUENCE [LARGE SCALE GENOMIC DNA]</scope>
</reference>
<proteinExistence type="predicted"/>
<name>A0AAX4MWI9_9CAUD</name>
<dbReference type="EMBL" id="PP496413">
    <property type="protein sequence ID" value="WYV99092.1"/>
    <property type="molecule type" value="Genomic_DNA"/>
</dbReference>
<organism evidence="1 2">
    <name type="scientific">Pseudomonas phage vB_PpuM-Amme-3</name>
    <dbReference type="NCBI Taxonomy" id="3132617"/>
    <lineage>
        <taxon>Viruses</taxon>
        <taxon>Duplodnaviria</taxon>
        <taxon>Heunggongvirae</taxon>
        <taxon>Uroviricota</taxon>
        <taxon>Caudoviricetes</taxon>
        <taxon>Vandenendeviridae</taxon>
        <taxon>Gorskivirinae</taxon>
        <taxon>Tartuvirus</taxon>
        <taxon>Tartuvirus amme3</taxon>
    </lineage>
</organism>
<dbReference type="Proteomes" id="UP001438490">
    <property type="component" value="Segment"/>
</dbReference>
<accession>A0AAX4MWI9</accession>
<evidence type="ECO:0000313" key="2">
    <source>
        <dbReference type="Proteomes" id="UP001438490"/>
    </source>
</evidence>